<dbReference type="GO" id="GO:0015344">
    <property type="term" value="F:siderophore uptake transmembrane transporter activity"/>
    <property type="evidence" value="ECO:0007669"/>
    <property type="project" value="TreeGrafter"/>
</dbReference>
<evidence type="ECO:0000256" key="8">
    <source>
        <dbReference type="ARBA" id="ARBA00023170"/>
    </source>
</evidence>
<evidence type="ECO:0000256" key="5">
    <source>
        <dbReference type="ARBA" id="ARBA00022729"/>
    </source>
</evidence>
<keyword evidence="9 10" id="KW-0998">Cell outer membrane</keyword>
<dbReference type="InterPro" id="IPR000531">
    <property type="entry name" value="Beta-barrel_TonB"/>
</dbReference>
<reference evidence="16" key="2">
    <citation type="submission" date="2023-01" db="EMBL/GenBank/DDBJ databases">
        <title>Human gut microbiome strain richness.</title>
        <authorList>
            <person name="Chen-Liaw A."/>
        </authorList>
    </citation>
    <scope>NUCLEOTIDE SEQUENCE</scope>
    <source>
        <strain evidence="16">RTP21484st1_E5_RTP21484_190118</strain>
    </source>
</reference>
<feature type="transmembrane region" description="Helical" evidence="12">
    <location>
        <begin position="21"/>
        <end position="41"/>
    </location>
</feature>
<dbReference type="SUPFAM" id="SSF49464">
    <property type="entry name" value="Carboxypeptidase regulatory domain-like"/>
    <property type="match status" value="1"/>
</dbReference>
<name>A0A173SCD1_PARDI</name>
<dbReference type="InterPro" id="IPR037066">
    <property type="entry name" value="Plug_dom_sf"/>
</dbReference>
<proteinExistence type="inferred from homology"/>
<dbReference type="Gene3D" id="2.40.170.20">
    <property type="entry name" value="TonB-dependent receptor, beta-barrel domain"/>
    <property type="match status" value="1"/>
</dbReference>
<dbReference type="SUPFAM" id="SSF56935">
    <property type="entry name" value="Porins"/>
    <property type="match status" value="1"/>
</dbReference>
<evidence type="ECO:0000313" key="15">
    <source>
        <dbReference type="EMBL" id="CUM88204.1"/>
    </source>
</evidence>
<dbReference type="Pfam" id="PF07715">
    <property type="entry name" value="Plug"/>
    <property type="match status" value="1"/>
</dbReference>
<evidence type="ECO:0000256" key="10">
    <source>
        <dbReference type="PROSITE-ProRule" id="PRU01360"/>
    </source>
</evidence>
<comment type="subcellular location">
    <subcellularLocation>
        <location evidence="1 10">Cell outer membrane</location>
        <topology evidence="1 10">Multi-pass membrane protein</topology>
    </subcellularLocation>
</comment>
<dbReference type="InterPro" id="IPR036942">
    <property type="entry name" value="Beta-barrel_TonB_sf"/>
</dbReference>
<evidence type="ECO:0000256" key="1">
    <source>
        <dbReference type="ARBA" id="ARBA00004571"/>
    </source>
</evidence>
<dbReference type="InterPro" id="IPR023996">
    <property type="entry name" value="TonB-dep_OMP_SusC/RagA"/>
</dbReference>
<dbReference type="GO" id="GO:0009279">
    <property type="term" value="C:cell outer membrane"/>
    <property type="evidence" value="ECO:0007669"/>
    <property type="project" value="UniProtKB-SubCell"/>
</dbReference>
<evidence type="ECO:0000256" key="4">
    <source>
        <dbReference type="ARBA" id="ARBA00022692"/>
    </source>
</evidence>
<keyword evidence="8 15" id="KW-0675">Receptor</keyword>
<evidence type="ECO:0000313" key="16">
    <source>
        <dbReference type="EMBL" id="MDB9004040.1"/>
    </source>
</evidence>
<organism evidence="15 17">
    <name type="scientific">Parabacteroides distasonis</name>
    <dbReference type="NCBI Taxonomy" id="823"/>
    <lineage>
        <taxon>Bacteria</taxon>
        <taxon>Pseudomonadati</taxon>
        <taxon>Bacteroidota</taxon>
        <taxon>Bacteroidia</taxon>
        <taxon>Bacteroidales</taxon>
        <taxon>Tannerellaceae</taxon>
        <taxon>Parabacteroides</taxon>
    </lineage>
</organism>
<keyword evidence="12" id="KW-1133">Transmembrane helix</keyword>
<dbReference type="EMBL" id="CYXP01000001">
    <property type="protein sequence ID" value="CUM88204.1"/>
    <property type="molecule type" value="Genomic_DNA"/>
</dbReference>
<evidence type="ECO:0000256" key="3">
    <source>
        <dbReference type="ARBA" id="ARBA00022452"/>
    </source>
</evidence>
<evidence type="ECO:0000256" key="2">
    <source>
        <dbReference type="ARBA" id="ARBA00022448"/>
    </source>
</evidence>
<dbReference type="InterPro" id="IPR039426">
    <property type="entry name" value="TonB-dep_rcpt-like"/>
</dbReference>
<dbReference type="Pfam" id="PF00593">
    <property type="entry name" value="TonB_dep_Rec_b-barrel"/>
    <property type="match status" value="1"/>
</dbReference>
<comment type="similarity">
    <text evidence="10 11">Belongs to the TonB-dependent receptor family.</text>
</comment>
<evidence type="ECO:0000256" key="11">
    <source>
        <dbReference type="RuleBase" id="RU003357"/>
    </source>
</evidence>
<keyword evidence="7 10" id="KW-0472">Membrane</keyword>
<keyword evidence="5" id="KW-0732">Signal</keyword>
<evidence type="ECO:0000259" key="14">
    <source>
        <dbReference type="Pfam" id="PF07715"/>
    </source>
</evidence>
<dbReference type="NCBIfam" id="TIGR04056">
    <property type="entry name" value="OMP_RagA_SusC"/>
    <property type="match status" value="1"/>
</dbReference>
<gene>
    <name evidence="15" type="primary">fepA_2</name>
    <name evidence="15" type="ORF">ERS852429_01042</name>
    <name evidence="16" type="ORF">PN599_03350</name>
</gene>
<accession>A0A173SCD1</accession>
<keyword evidence="4 10" id="KW-0812">Transmembrane</keyword>
<dbReference type="InterPro" id="IPR008969">
    <property type="entry name" value="CarboxyPept-like_regulatory"/>
</dbReference>
<reference evidence="15 17" key="1">
    <citation type="submission" date="2015-09" db="EMBL/GenBank/DDBJ databases">
        <authorList>
            <consortium name="Pathogen Informatics"/>
        </authorList>
    </citation>
    <scope>NUCLEOTIDE SEQUENCE [LARGE SCALE GENOMIC DNA]</scope>
    <source>
        <strain evidence="15 17">2789STDY5608872</strain>
    </source>
</reference>
<dbReference type="PROSITE" id="PS52016">
    <property type="entry name" value="TONB_DEPENDENT_REC_3"/>
    <property type="match status" value="1"/>
</dbReference>
<feature type="domain" description="TonB-dependent receptor-like beta-barrel" evidence="13">
    <location>
        <begin position="451"/>
        <end position="927"/>
    </location>
</feature>
<dbReference type="Proteomes" id="UP001210126">
    <property type="component" value="Unassembled WGS sequence"/>
</dbReference>
<protein>
    <submittedName>
        <fullName evidence="15">Enterobactin outer-membrane receptor</fullName>
    </submittedName>
    <submittedName>
        <fullName evidence="16">TonB-dependent receptor</fullName>
    </submittedName>
</protein>
<dbReference type="GO" id="GO:0044718">
    <property type="term" value="P:siderophore transmembrane transport"/>
    <property type="evidence" value="ECO:0007669"/>
    <property type="project" value="TreeGrafter"/>
</dbReference>
<dbReference type="NCBIfam" id="TIGR04057">
    <property type="entry name" value="SusC_RagA_signa"/>
    <property type="match status" value="1"/>
</dbReference>
<evidence type="ECO:0000259" key="13">
    <source>
        <dbReference type="Pfam" id="PF00593"/>
    </source>
</evidence>
<dbReference type="Gene3D" id="2.60.40.1120">
    <property type="entry name" value="Carboxypeptidase-like, regulatory domain"/>
    <property type="match status" value="1"/>
</dbReference>
<dbReference type="PANTHER" id="PTHR30069">
    <property type="entry name" value="TONB-DEPENDENT OUTER MEMBRANE RECEPTOR"/>
    <property type="match status" value="1"/>
</dbReference>
<evidence type="ECO:0000256" key="6">
    <source>
        <dbReference type="ARBA" id="ARBA00023077"/>
    </source>
</evidence>
<dbReference type="InterPro" id="IPR012910">
    <property type="entry name" value="Plug_dom"/>
</dbReference>
<keyword evidence="2 10" id="KW-0813">Transport</keyword>
<evidence type="ECO:0000256" key="7">
    <source>
        <dbReference type="ARBA" id="ARBA00023136"/>
    </source>
</evidence>
<keyword evidence="3 10" id="KW-1134">Transmembrane beta strand</keyword>
<dbReference type="InterPro" id="IPR023997">
    <property type="entry name" value="TonB-dep_OMP_SusC/RagA_CS"/>
</dbReference>
<dbReference type="RefSeq" id="WP_044545047.1">
    <property type="nucleotide sequence ID" value="NZ_JAQDHO010000025.1"/>
</dbReference>
<evidence type="ECO:0000313" key="17">
    <source>
        <dbReference type="Proteomes" id="UP000095591"/>
    </source>
</evidence>
<dbReference type="FunFam" id="2.60.40.1120:FF:000003">
    <property type="entry name" value="Outer membrane protein Omp121"/>
    <property type="match status" value="1"/>
</dbReference>
<feature type="domain" description="TonB-dependent receptor plug" evidence="14">
    <location>
        <begin position="149"/>
        <end position="273"/>
    </location>
</feature>
<evidence type="ECO:0000256" key="9">
    <source>
        <dbReference type="ARBA" id="ARBA00023237"/>
    </source>
</evidence>
<evidence type="ECO:0000256" key="12">
    <source>
        <dbReference type="SAM" id="Phobius"/>
    </source>
</evidence>
<keyword evidence="6 11" id="KW-0798">TonB box</keyword>
<sequence length="1060" mass="116727">MNKIVTLNALRGNSYSLFRKIPLMINMGVCAFCLVPAMVFAENTHEVTVLNAQQQTRKVVGVVTDKTGEAIIGANVIVKGTTNGTITDMDGRFELDVPINATLQVSYIGFNTQEIVFTGQPSIEVQLVDDTQALDEVVVTALGIKREKKALGYSMSELKGESLTQTRDANVANALAGKVAGLQIKQNGTGVGGSSRIVIRGNNSITGNNQPLIVVDGVPIDNFSGGTDDYWGNGNVDKGSGISDISPDDIESMSVLKGPAAAALYGSRAGNGVVMITTKKGSQNKGWGVSINSNFTAENPMQTPKFQDVYGQGIDGAFDNNKATSWGAVMDGSPKDMAMGSHRYAARDNNLYKDFLRTGTTWTNSVDLSKSSEDITFRAGVTRLDNKGVVPNSGMDRTSINLRSTAKLSKWLSADVKVNYVSQHTNNRVKLAGDPDNIFLNYLSMPRSVGFSDYDAYKDNDWKRADGKPAGYLIDTGANANNPYWSAYRNTNKDKKDRFIGFAALDFTFTDWLSLKLRSGMDNYTIQYETIRATGNPYWENNGSMTANMEKFTEINSDFLLTAKGNWDRFGIVGTVGGNMMYRNSTWYKESSGEFVIPDFHAIANGKTHGGEYTRNRKQINSLYATASLSWDDYLYLDLTARNDWSSTLPKDNDSYFYPSVGVSWIFTQMLNKMGHNTGILSFGKIRASWAQVGNDTDAYMLRDYYNISYDIKGGIFNASNEDWMANPNLKNETINSWELGLELKAFENRVGVDVAYYKKNAKDQILKIDVPSATGFKKKMINAGNIENKGVEVAFNATPYISESGFQWDTQLNWSKNINKVISLTDDTKEQILSDASVSFLKIVAHEGGAYGDIYGYAYQRDDNGNIIIGADGVPLRTDDMVLLGNNQPKWMMGWSNTLSYKNFVLNFMFDMRYGGDVYMGSIRAGASSGNLEMTLDGRDGMVVPGVLADGTPNTKSITAQAYWNGLSSNNVTEAYMYDATNIRLRELSLGYNFPRTMLAKTPFTSARLSFVARNLFMIYSKTKGFDPEAAYTSGNAQGIEYGSMPTMRSLGFNINLAF</sequence>
<dbReference type="Gene3D" id="2.170.130.10">
    <property type="entry name" value="TonB-dependent receptor, plug domain"/>
    <property type="match status" value="1"/>
</dbReference>
<dbReference type="PANTHER" id="PTHR30069:SF29">
    <property type="entry name" value="HEMOGLOBIN AND HEMOGLOBIN-HAPTOGLOBIN-BINDING PROTEIN 1-RELATED"/>
    <property type="match status" value="1"/>
</dbReference>
<dbReference type="Proteomes" id="UP000095591">
    <property type="component" value="Unassembled WGS sequence"/>
</dbReference>
<dbReference type="Pfam" id="PF13715">
    <property type="entry name" value="CarbopepD_reg_2"/>
    <property type="match status" value="1"/>
</dbReference>
<dbReference type="AlphaFoldDB" id="A0A173SCD1"/>
<dbReference type="EMBL" id="JAQMPJ010000001">
    <property type="protein sequence ID" value="MDB9004040.1"/>
    <property type="molecule type" value="Genomic_DNA"/>
</dbReference>